<evidence type="ECO:0000256" key="7">
    <source>
        <dbReference type="PROSITE-ProRule" id="PRU00284"/>
    </source>
</evidence>
<feature type="transmembrane region" description="Helical" evidence="8">
    <location>
        <begin position="176"/>
        <end position="198"/>
    </location>
</feature>
<dbReference type="CDD" id="cd00130">
    <property type="entry name" value="PAS"/>
    <property type="match status" value="1"/>
</dbReference>
<dbReference type="Proteomes" id="UP001595630">
    <property type="component" value="Unassembled WGS sequence"/>
</dbReference>
<dbReference type="SUPFAM" id="SSF55785">
    <property type="entry name" value="PYP-like sensor domain (PAS domain)"/>
    <property type="match status" value="1"/>
</dbReference>
<keyword evidence="12" id="KW-1185">Reference proteome</keyword>
<keyword evidence="3 8" id="KW-1133">Transmembrane helix</keyword>
<sequence length="544" mass="58047">MRSKRSVTGRAVRVAADANILSTTDLQGNITYINRDFIEISGFEEQELLGASHNIVRHPDMPPAAFADMWRALRSGRSWMGLVKNRCKNGDHYWVSAYATPVVRDGQTVEYQSVRTQASPMLTERAEKLYAELRQGKQPRGIRRARLSLAQRLSLCCALPPLVGGALLGLSGAVPLLAATVGGLGLAALLAAIIGLALRPLQQLTRQALKISDNPLCQFAYTGRNDEFGTLSFALLSQQAEAGAMVGRIADSASQLNRSATELVAAVDSSGEANLRQQSETDMVASAIEQMAASVQEVARHAQLSASAASEADSETDSGLRLVEENRRAIASLAGEVQRSNEVIHQLDQHSQEINRVLEVIQSIAEQTNLLALNAAIEAARAGEAGRGFAVVADEVRGLASRTQQSTAEIHTIISSLQQGTGNAVIAMQRSQQQAEASVEQALKAARALEGINQRVGQISEMNVQIATAVEEQSAVGDDIQRNLCGIRQATECNVAAGSQSRGSASEVAVMAERLQLLVDQFRGLAAAETMVASAAKPVTEPRL</sequence>
<keyword evidence="4 8" id="KW-0472">Membrane</keyword>
<feature type="transmembrane region" description="Helical" evidence="8">
    <location>
        <begin position="149"/>
        <end position="170"/>
    </location>
</feature>
<evidence type="ECO:0000256" key="6">
    <source>
        <dbReference type="ARBA" id="ARBA00029447"/>
    </source>
</evidence>
<dbReference type="InterPro" id="IPR035965">
    <property type="entry name" value="PAS-like_dom_sf"/>
</dbReference>
<dbReference type="CDD" id="cd11386">
    <property type="entry name" value="MCP_signal"/>
    <property type="match status" value="1"/>
</dbReference>
<dbReference type="Pfam" id="PF00672">
    <property type="entry name" value="HAMP"/>
    <property type="match status" value="1"/>
</dbReference>
<feature type="domain" description="PAS" evidence="10">
    <location>
        <begin position="25"/>
        <end position="76"/>
    </location>
</feature>
<comment type="subcellular location">
    <subcellularLocation>
        <location evidence="1">Membrane</location>
    </subcellularLocation>
</comment>
<dbReference type="PANTHER" id="PTHR32089">
    <property type="entry name" value="METHYL-ACCEPTING CHEMOTAXIS PROTEIN MCPB"/>
    <property type="match status" value="1"/>
</dbReference>
<proteinExistence type="inferred from homology"/>
<dbReference type="InterPro" id="IPR013655">
    <property type="entry name" value="PAS_fold_3"/>
</dbReference>
<dbReference type="NCBIfam" id="TIGR00229">
    <property type="entry name" value="sensory_box"/>
    <property type="match status" value="1"/>
</dbReference>
<dbReference type="SMART" id="SM00283">
    <property type="entry name" value="MA"/>
    <property type="match status" value="1"/>
</dbReference>
<evidence type="ECO:0000256" key="5">
    <source>
        <dbReference type="ARBA" id="ARBA00023224"/>
    </source>
</evidence>
<dbReference type="PANTHER" id="PTHR32089:SF74">
    <property type="entry name" value="METHYL-ACCEPTING CHEMOTAXIS PROTEIN AER"/>
    <property type="match status" value="1"/>
</dbReference>
<dbReference type="PROSITE" id="PS50111">
    <property type="entry name" value="CHEMOTAXIS_TRANSDUC_2"/>
    <property type="match status" value="1"/>
</dbReference>
<dbReference type="InterPro" id="IPR003660">
    <property type="entry name" value="HAMP_dom"/>
</dbReference>
<dbReference type="InterPro" id="IPR004089">
    <property type="entry name" value="MCPsignal_dom"/>
</dbReference>
<accession>A0ABV7T562</accession>
<reference evidence="12" key="1">
    <citation type="journal article" date="2019" name="Int. J. Syst. Evol. Microbiol.">
        <title>The Global Catalogue of Microorganisms (GCM) 10K type strain sequencing project: providing services to taxonomists for standard genome sequencing and annotation.</title>
        <authorList>
            <consortium name="The Broad Institute Genomics Platform"/>
            <consortium name="The Broad Institute Genome Sequencing Center for Infectious Disease"/>
            <person name="Wu L."/>
            <person name="Ma J."/>
        </authorList>
    </citation>
    <scope>NUCLEOTIDE SEQUENCE [LARGE SCALE GENOMIC DNA]</scope>
    <source>
        <strain evidence="12">KCTC 42447</strain>
    </source>
</reference>
<dbReference type="PROSITE" id="PS50112">
    <property type="entry name" value="PAS"/>
    <property type="match status" value="1"/>
</dbReference>
<evidence type="ECO:0000259" key="10">
    <source>
        <dbReference type="PROSITE" id="PS50112"/>
    </source>
</evidence>
<evidence type="ECO:0000256" key="2">
    <source>
        <dbReference type="ARBA" id="ARBA00022692"/>
    </source>
</evidence>
<dbReference type="SUPFAM" id="SSF58104">
    <property type="entry name" value="Methyl-accepting chemotaxis protein (MCP) signaling domain"/>
    <property type="match status" value="1"/>
</dbReference>
<organism evidence="11 12">
    <name type="scientific">Stutzerimonas tarimensis</name>
    <dbReference type="NCBI Taxonomy" id="1507735"/>
    <lineage>
        <taxon>Bacteria</taxon>
        <taxon>Pseudomonadati</taxon>
        <taxon>Pseudomonadota</taxon>
        <taxon>Gammaproteobacteria</taxon>
        <taxon>Pseudomonadales</taxon>
        <taxon>Pseudomonadaceae</taxon>
        <taxon>Stutzerimonas</taxon>
    </lineage>
</organism>
<dbReference type="InterPro" id="IPR000014">
    <property type="entry name" value="PAS"/>
</dbReference>
<keyword evidence="2 8" id="KW-0812">Transmembrane</keyword>
<dbReference type="Pfam" id="PF00015">
    <property type="entry name" value="MCPsignal"/>
    <property type="match status" value="1"/>
</dbReference>
<dbReference type="RefSeq" id="WP_386364676.1">
    <property type="nucleotide sequence ID" value="NZ_JBHRXZ010000022.1"/>
</dbReference>
<protein>
    <submittedName>
        <fullName evidence="11">PAS domain-containing methyl-accepting chemotaxis protein</fullName>
    </submittedName>
</protein>
<dbReference type="Pfam" id="PF08447">
    <property type="entry name" value="PAS_3"/>
    <property type="match status" value="1"/>
</dbReference>
<name>A0ABV7T562_9GAMM</name>
<feature type="domain" description="Methyl-accepting transducer" evidence="9">
    <location>
        <begin position="252"/>
        <end position="488"/>
    </location>
</feature>
<evidence type="ECO:0000256" key="4">
    <source>
        <dbReference type="ARBA" id="ARBA00023136"/>
    </source>
</evidence>
<evidence type="ECO:0000256" key="3">
    <source>
        <dbReference type="ARBA" id="ARBA00022989"/>
    </source>
</evidence>
<comment type="caution">
    <text evidence="11">The sequence shown here is derived from an EMBL/GenBank/DDBJ whole genome shotgun (WGS) entry which is preliminary data.</text>
</comment>
<evidence type="ECO:0000313" key="11">
    <source>
        <dbReference type="EMBL" id="MFC3608285.1"/>
    </source>
</evidence>
<dbReference type="Gene3D" id="3.30.450.20">
    <property type="entry name" value="PAS domain"/>
    <property type="match status" value="1"/>
</dbReference>
<dbReference type="EMBL" id="JBHRXZ010000022">
    <property type="protein sequence ID" value="MFC3608285.1"/>
    <property type="molecule type" value="Genomic_DNA"/>
</dbReference>
<dbReference type="Gene3D" id="1.10.287.950">
    <property type="entry name" value="Methyl-accepting chemotaxis protein"/>
    <property type="match status" value="1"/>
</dbReference>
<evidence type="ECO:0000256" key="8">
    <source>
        <dbReference type="SAM" id="Phobius"/>
    </source>
</evidence>
<gene>
    <name evidence="11" type="ORF">ACFOMF_10895</name>
</gene>
<evidence type="ECO:0000259" key="9">
    <source>
        <dbReference type="PROSITE" id="PS50111"/>
    </source>
</evidence>
<evidence type="ECO:0000313" key="12">
    <source>
        <dbReference type="Proteomes" id="UP001595630"/>
    </source>
</evidence>
<keyword evidence="5 7" id="KW-0807">Transducer</keyword>
<evidence type="ECO:0000256" key="1">
    <source>
        <dbReference type="ARBA" id="ARBA00004370"/>
    </source>
</evidence>
<comment type="similarity">
    <text evidence="6">Belongs to the methyl-accepting chemotaxis (MCP) protein family.</text>
</comment>